<feature type="domain" description="Carboxylesterase type B" evidence="7">
    <location>
        <begin position="19"/>
        <end position="521"/>
    </location>
</feature>
<evidence type="ECO:0000256" key="2">
    <source>
        <dbReference type="ARBA" id="ARBA00022487"/>
    </source>
</evidence>
<proteinExistence type="inferred from homology"/>
<sequence length="538" mass="60168">MEKFLLLLCCFSAVFGDGTIVQLPNGKIQGKIAYTYINKIKFWAFQGIPYAAPPVGKNRFQPPQPVDNWNGTRAATHSPICYQTGLNHKDSGEDCLYLHVYTPKEPGTNSSLPVMLNIHGGTYRRGAGFAGYIQPQYLMEHNVVIVSINYRLGPFGFLSTGDKIIPGNMGLKDQQYAIKWTKNNIHLFGGDPNKITIMGQSAGSASVTYHLLSRSSSGLFRAAIAQSGSALNTWAFQRHPVDTAYGIAAMIDPNFSRNKSTQELSDVLMNAGAEAIHATGSKYSTFAPVLEVEHDGAFITESMYQKAADGEVNKVPYLGGICSEEGIIVATNIHNWEKIVKKFDDDARNLVDEDMYIDDDSKKLEAGNAIKKIFTNGSLLDHIGSSVQYQTDNRYVRAPIKFAELVSEYIDVYFYQFSYHGKLGKNTHLIEGIGKVGHGEDLNYLWAGHKTFDGFPESDVLTVRRYVGLLTNFAKYLNPLPEKSDLFQNLTLPKFTKTRKTYLDIDKDLTIKENPREFSFQKWVDVFEKYAKKPLISF</sequence>
<dbReference type="SUPFAM" id="SSF53474">
    <property type="entry name" value="alpha/beta-Hydrolases"/>
    <property type="match status" value="1"/>
</dbReference>
<evidence type="ECO:0000313" key="9">
    <source>
        <dbReference type="Proteomes" id="UP001153712"/>
    </source>
</evidence>
<keyword evidence="5" id="KW-0325">Glycoprotein</keyword>
<keyword evidence="6" id="KW-0732">Signal</keyword>
<reference evidence="8" key="1">
    <citation type="submission" date="2022-01" db="EMBL/GenBank/DDBJ databases">
        <authorList>
            <person name="King R."/>
        </authorList>
    </citation>
    <scope>NUCLEOTIDE SEQUENCE</scope>
</reference>
<feature type="signal peptide" evidence="6">
    <location>
        <begin position="1"/>
        <end position="16"/>
    </location>
</feature>
<organism evidence="8 9">
    <name type="scientific">Phyllotreta striolata</name>
    <name type="common">Striped flea beetle</name>
    <name type="synonym">Crioceris striolata</name>
    <dbReference type="NCBI Taxonomy" id="444603"/>
    <lineage>
        <taxon>Eukaryota</taxon>
        <taxon>Metazoa</taxon>
        <taxon>Ecdysozoa</taxon>
        <taxon>Arthropoda</taxon>
        <taxon>Hexapoda</taxon>
        <taxon>Insecta</taxon>
        <taxon>Pterygota</taxon>
        <taxon>Neoptera</taxon>
        <taxon>Endopterygota</taxon>
        <taxon>Coleoptera</taxon>
        <taxon>Polyphaga</taxon>
        <taxon>Cucujiformia</taxon>
        <taxon>Chrysomeloidea</taxon>
        <taxon>Chrysomelidae</taxon>
        <taxon>Galerucinae</taxon>
        <taxon>Alticini</taxon>
        <taxon>Phyllotreta</taxon>
    </lineage>
</organism>
<dbReference type="PROSITE" id="PS00122">
    <property type="entry name" value="CARBOXYLESTERASE_B_1"/>
    <property type="match status" value="1"/>
</dbReference>
<evidence type="ECO:0000259" key="7">
    <source>
        <dbReference type="Pfam" id="PF00135"/>
    </source>
</evidence>
<dbReference type="GO" id="GO:0052689">
    <property type="term" value="F:carboxylic ester hydrolase activity"/>
    <property type="evidence" value="ECO:0007669"/>
    <property type="project" value="UniProtKB-KW"/>
</dbReference>
<dbReference type="OrthoDB" id="6846267at2759"/>
<feature type="chain" id="PRO_5040537092" description="Carboxylic ester hydrolase" evidence="6">
    <location>
        <begin position="17"/>
        <end position="538"/>
    </location>
</feature>
<keyword evidence="2" id="KW-0719">Serine esterase</keyword>
<dbReference type="InterPro" id="IPR029058">
    <property type="entry name" value="AB_hydrolase_fold"/>
</dbReference>
<evidence type="ECO:0000256" key="5">
    <source>
        <dbReference type="ARBA" id="ARBA00023180"/>
    </source>
</evidence>
<keyword evidence="3 6" id="KW-0378">Hydrolase</keyword>
<evidence type="ECO:0000256" key="3">
    <source>
        <dbReference type="ARBA" id="ARBA00022801"/>
    </source>
</evidence>
<dbReference type="Proteomes" id="UP001153712">
    <property type="component" value="Chromosome 15"/>
</dbReference>
<dbReference type="PANTHER" id="PTHR43142">
    <property type="entry name" value="CARBOXYLIC ESTER HYDROLASE"/>
    <property type="match status" value="1"/>
</dbReference>
<keyword evidence="9" id="KW-1185">Reference proteome</keyword>
<evidence type="ECO:0000256" key="4">
    <source>
        <dbReference type="ARBA" id="ARBA00023157"/>
    </source>
</evidence>
<dbReference type="AlphaFoldDB" id="A0A9N9TPW2"/>
<keyword evidence="4" id="KW-1015">Disulfide bond</keyword>
<dbReference type="Gene3D" id="3.40.50.1820">
    <property type="entry name" value="alpha/beta hydrolase"/>
    <property type="match status" value="1"/>
</dbReference>
<evidence type="ECO:0000256" key="6">
    <source>
        <dbReference type="RuleBase" id="RU361235"/>
    </source>
</evidence>
<dbReference type="InterPro" id="IPR002018">
    <property type="entry name" value="CarbesteraseB"/>
</dbReference>
<dbReference type="EC" id="3.1.1.-" evidence="6"/>
<evidence type="ECO:0000313" key="8">
    <source>
        <dbReference type="EMBL" id="CAG9858053.1"/>
    </source>
</evidence>
<evidence type="ECO:0000256" key="1">
    <source>
        <dbReference type="ARBA" id="ARBA00005964"/>
    </source>
</evidence>
<protein>
    <recommendedName>
        <fullName evidence="6">Carboxylic ester hydrolase</fullName>
        <ecNumber evidence="6">3.1.1.-</ecNumber>
    </recommendedName>
</protein>
<dbReference type="EMBL" id="OU900108">
    <property type="protein sequence ID" value="CAG9858053.1"/>
    <property type="molecule type" value="Genomic_DNA"/>
</dbReference>
<dbReference type="Pfam" id="PF00135">
    <property type="entry name" value="COesterase"/>
    <property type="match status" value="1"/>
</dbReference>
<dbReference type="PANTHER" id="PTHR43142:SF1">
    <property type="entry name" value="CARBOXYLIC ESTER HYDROLASE"/>
    <property type="match status" value="1"/>
</dbReference>
<accession>A0A9N9TPW2</accession>
<gene>
    <name evidence="8" type="ORF">PHYEVI_LOCUS4446</name>
</gene>
<dbReference type="InterPro" id="IPR019826">
    <property type="entry name" value="Carboxylesterase_B_AS"/>
</dbReference>
<name>A0A9N9TPW2_PHYSR</name>
<comment type="similarity">
    <text evidence="1 6">Belongs to the type-B carboxylesterase/lipase family.</text>
</comment>